<gene>
    <name evidence="1" type="ORF">L2E82_34806</name>
</gene>
<proteinExistence type="predicted"/>
<evidence type="ECO:0000313" key="2">
    <source>
        <dbReference type="Proteomes" id="UP001055811"/>
    </source>
</evidence>
<dbReference type="Proteomes" id="UP001055811">
    <property type="component" value="Linkage Group LG06"/>
</dbReference>
<evidence type="ECO:0000313" key="1">
    <source>
        <dbReference type="EMBL" id="KAI3723319.1"/>
    </source>
</evidence>
<name>A0ACB9BMS8_CICIN</name>
<reference evidence="2" key="1">
    <citation type="journal article" date="2022" name="Mol. Ecol. Resour.">
        <title>The genomes of chicory, endive, great burdock and yacon provide insights into Asteraceae palaeo-polyploidization history and plant inulin production.</title>
        <authorList>
            <person name="Fan W."/>
            <person name="Wang S."/>
            <person name="Wang H."/>
            <person name="Wang A."/>
            <person name="Jiang F."/>
            <person name="Liu H."/>
            <person name="Zhao H."/>
            <person name="Xu D."/>
            <person name="Zhang Y."/>
        </authorList>
    </citation>
    <scope>NUCLEOTIDE SEQUENCE [LARGE SCALE GENOMIC DNA]</scope>
    <source>
        <strain evidence="2">cv. Punajuju</strain>
    </source>
</reference>
<sequence length="122" mass="13513">MSNFRYFQGRTGTPFVVVPSTSNESDDSDPTELNNQVFQGICSALHFLDQGLICSSRCNTATMRETSFKCYYILLPSDNGMMLLRKLAGLEENIKDSVKASLLEVFKPRALVDLAAAESSTF</sequence>
<organism evidence="1 2">
    <name type="scientific">Cichorium intybus</name>
    <name type="common">Chicory</name>
    <dbReference type="NCBI Taxonomy" id="13427"/>
    <lineage>
        <taxon>Eukaryota</taxon>
        <taxon>Viridiplantae</taxon>
        <taxon>Streptophyta</taxon>
        <taxon>Embryophyta</taxon>
        <taxon>Tracheophyta</taxon>
        <taxon>Spermatophyta</taxon>
        <taxon>Magnoliopsida</taxon>
        <taxon>eudicotyledons</taxon>
        <taxon>Gunneridae</taxon>
        <taxon>Pentapetalae</taxon>
        <taxon>asterids</taxon>
        <taxon>campanulids</taxon>
        <taxon>Asterales</taxon>
        <taxon>Asteraceae</taxon>
        <taxon>Cichorioideae</taxon>
        <taxon>Cichorieae</taxon>
        <taxon>Cichoriinae</taxon>
        <taxon>Cichorium</taxon>
    </lineage>
</organism>
<comment type="caution">
    <text evidence="1">The sequence shown here is derived from an EMBL/GenBank/DDBJ whole genome shotgun (WGS) entry which is preliminary data.</text>
</comment>
<reference evidence="1 2" key="2">
    <citation type="journal article" date="2022" name="Mol. Ecol. Resour.">
        <title>The genomes of chicory, endive, great burdock and yacon provide insights into Asteraceae paleo-polyploidization history and plant inulin production.</title>
        <authorList>
            <person name="Fan W."/>
            <person name="Wang S."/>
            <person name="Wang H."/>
            <person name="Wang A."/>
            <person name="Jiang F."/>
            <person name="Liu H."/>
            <person name="Zhao H."/>
            <person name="Xu D."/>
            <person name="Zhang Y."/>
        </authorList>
    </citation>
    <scope>NUCLEOTIDE SEQUENCE [LARGE SCALE GENOMIC DNA]</scope>
    <source>
        <strain evidence="2">cv. Punajuju</strain>
        <tissue evidence="1">Leaves</tissue>
    </source>
</reference>
<protein>
    <submittedName>
        <fullName evidence="1">Uncharacterized protein</fullName>
    </submittedName>
</protein>
<dbReference type="EMBL" id="CM042014">
    <property type="protein sequence ID" value="KAI3723319.1"/>
    <property type="molecule type" value="Genomic_DNA"/>
</dbReference>
<accession>A0ACB9BMS8</accession>
<keyword evidence="2" id="KW-1185">Reference proteome</keyword>